<evidence type="ECO:0000256" key="3">
    <source>
        <dbReference type="ARBA" id="ARBA00001947"/>
    </source>
</evidence>
<evidence type="ECO:0000256" key="6">
    <source>
        <dbReference type="ARBA" id="ARBA00022670"/>
    </source>
</evidence>
<evidence type="ECO:0000256" key="7">
    <source>
        <dbReference type="ARBA" id="ARBA00022723"/>
    </source>
</evidence>
<dbReference type="Proteomes" id="UP000241639">
    <property type="component" value="Unassembled WGS sequence"/>
</dbReference>
<dbReference type="InterPro" id="IPR052170">
    <property type="entry name" value="M29_Exopeptidase"/>
</dbReference>
<keyword evidence="8" id="KW-0378">Hydrolase</keyword>
<dbReference type="OrthoDB" id="9803993at2"/>
<evidence type="ECO:0000256" key="1">
    <source>
        <dbReference type="ARBA" id="ARBA00001941"/>
    </source>
</evidence>
<dbReference type="GO" id="GO:0046872">
    <property type="term" value="F:metal ion binding"/>
    <property type="evidence" value="ECO:0007669"/>
    <property type="project" value="UniProtKB-KW"/>
</dbReference>
<dbReference type="AlphaFoldDB" id="A0A2T4ZDD9"/>
<evidence type="ECO:0000256" key="9">
    <source>
        <dbReference type="ARBA" id="ARBA00023049"/>
    </source>
</evidence>
<accession>A0A2T4ZDD9</accession>
<dbReference type="GO" id="GO:0008237">
    <property type="term" value="F:metallopeptidase activity"/>
    <property type="evidence" value="ECO:0007669"/>
    <property type="project" value="UniProtKB-KW"/>
</dbReference>
<reference evidence="10 11" key="1">
    <citation type="submission" date="2018-04" db="EMBL/GenBank/DDBJ databases">
        <title>Genomic Encyclopedia of Archaeal and Bacterial Type Strains, Phase II (KMG-II): from individual species to whole genera.</title>
        <authorList>
            <person name="Goeker M."/>
        </authorList>
    </citation>
    <scope>NUCLEOTIDE SEQUENCE [LARGE SCALE GENOMIC DNA]</scope>
    <source>
        <strain evidence="10 11">DSM 45169</strain>
    </source>
</reference>
<name>A0A2T4ZDD9_9BACL</name>
<comment type="cofactor">
    <cofactor evidence="3">
        <name>Zn(2+)</name>
        <dbReference type="ChEBI" id="CHEBI:29105"/>
    </cofactor>
</comment>
<comment type="caution">
    <text evidence="10">The sequence shown here is derived from an EMBL/GenBank/DDBJ whole genome shotgun (WGS) entry which is preliminary data.</text>
</comment>
<dbReference type="GO" id="GO:0004177">
    <property type="term" value="F:aminopeptidase activity"/>
    <property type="evidence" value="ECO:0007669"/>
    <property type="project" value="UniProtKB-KW"/>
</dbReference>
<dbReference type="Pfam" id="PF02073">
    <property type="entry name" value="Peptidase_M29"/>
    <property type="match status" value="1"/>
</dbReference>
<dbReference type="InterPro" id="IPR035097">
    <property type="entry name" value="M29_N-terminal"/>
</dbReference>
<dbReference type="PANTHER" id="PTHR34448">
    <property type="entry name" value="AMINOPEPTIDASE"/>
    <property type="match status" value="1"/>
</dbReference>
<proteinExistence type="inferred from homology"/>
<comment type="cofactor">
    <cofactor evidence="1">
        <name>Co(2+)</name>
        <dbReference type="ChEBI" id="CHEBI:48828"/>
    </cofactor>
</comment>
<keyword evidence="11" id="KW-1185">Reference proteome</keyword>
<keyword evidence="5 10" id="KW-0031">Aminopeptidase</keyword>
<dbReference type="InterPro" id="IPR000787">
    <property type="entry name" value="Peptidase_M29"/>
</dbReference>
<keyword evidence="7" id="KW-0479">Metal-binding</keyword>
<evidence type="ECO:0000256" key="5">
    <source>
        <dbReference type="ARBA" id="ARBA00022438"/>
    </source>
</evidence>
<protein>
    <submittedName>
        <fullName evidence="10">Aminopeptidase</fullName>
    </submittedName>
</protein>
<comment type="cofactor">
    <cofactor evidence="2">
        <name>Mg(2+)</name>
        <dbReference type="ChEBI" id="CHEBI:18420"/>
    </cofactor>
</comment>
<evidence type="ECO:0000313" key="11">
    <source>
        <dbReference type="Proteomes" id="UP000241639"/>
    </source>
</evidence>
<dbReference type="PANTHER" id="PTHR34448:SF1">
    <property type="entry name" value="BLL6088 PROTEIN"/>
    <property type="match status" value="1"/>
</dbReference>
<evidence type="ECO:0000256" key="4">
    <source>
        <dbReference type="ARBA" id="ARBA00008236"/>
    </source>
</evidence>
<keyword evidence="9" id="KW-0482">Metalloprotease</keyword>
<evidence type="ECO:0000256" key="8">
    <source>
        <dbReference type="ARBA" id="ARBA00022801"/>
    </source>
</evidence>
<comment type="similarity">
    <text evidence="4">Belongs to the peptidase M29 family.</text>
</comment>
<organism evidence="10 11">
    <name type="scientific">Desmospora activa DSM 45169</name>
    <dbReference type="NCBI Taxonomy" id="1121389"/>
    <lineage>
        <taxon>Bacteria</taxon>
        <taxon>Bacillati</taxon>
        <taxon>Bacillota</taxon>
        <taxon>Bacilli</taxon>
        <taxon>Bacillales</taxon>
        <taxon>Thermoactinomycetaceae</taxon>
        <taxon>Desmospora</taxon>
    </lineage>
</organism>
<dbReference type="RefSeq" id="WP_107727300.1">
    <property type="nucleotide sequence ID" value="NZ_PZZP01000001.1"/>
</dbReference>
<evidence type="ECO:0000313" key="10">
    <source>
        <dbReference type="EMBL" id="PTM59918.1"/>
    </source>
</evidence>
<dbReference type="GO" id="GO:0006508">
    <property type="term" value="P:proteolysis"/>
    <property type="evidence" value="ECO:0007669"/>
    <property type="project" value="UniProtKB-KW"/>
</dbReference>
<gene>
    <name evidence="10" type="ORF">C8J48_2555</name>
</gene>
<dbReference type="SUPFAM" id="SSF144052">
    <property type="entry name" value="Thermophilic metalloprotease-like"/>
    <property type="match status" value="1"/>
</dbReference>
<dbReference type="Gene3D" id="3.40.1830.10">
    <property type="entry name" value="Thermophilic metalloprotease (M29)"/>
    <property type="match status" value="1"/>
</dbReference>
<dbReference type="EMBL" id="PZZP01000001">
    <property type="protein sequence ID" value="PTM59918.1"/>
    <property type="molecule type" value="Genomic_DNA"/>
</dbReference>
<keyword evidence="6" id="KW-0645">Protease</keyword>
<evidence type="ECO:0000256" key="2">
    <source>
        <dbReference type="ARBA" id="ARBA00001946"/>
    </source>
</evidence>
<sequence>MRDQRINKLARLLVQHSMKVKSGDNVLIDVYGEKSELARALVPEVYQAGGFPFVQLNNSVLLRAQLLDTSEEHMKRVAKLDLERMKAMDCYVAIRGSENVNELADVSAEKMKLYSEHYGEVVNGQRVNHTKWVVLRYPNPSMAQLAQMSTEAFEDFFFNVCTVDYVRMDKAMDPLAKRIEQTDQVRIKGPGTDLTFSIKGMPAIKCAGEHNIPDGEVFTAPVRNSVNGVLTYNTASVYQGTTFENIRFEFQDGKIIKATANQTERLNQILDTDEGARYIGEFSLGVNPYINHPMKDTLFDEKINGSFHFTPGRAYQECNNGNQSAIHWDIVNIQRSDYGGGEIYFDGELIRKDGRFVVPDLEPLNPENLKG</sequence>